<dbReference type="PANTHER" id="PTHR31860:SF4">
    <property type="entry name" value="OS02G0637800 PROTEIN"/>
    <property type="match status" value="1"/>
</dbReference>
<organism evidence="1 2">
    <name type="scientific">Rubroshorea leprosula</name>
    <dbReference type="NCBI Taxonomy" id="152421"/>
    <lineage>
        <taxon>Eukaryota</taxon>
        <taxon>Viridiplantae</taxon>
        <taxon>Streptophyta</taxon>
        <taxon>Embryophyta</taxon>
        <taxon>Tracheophyta</taxon>
        <taxon>Spermatophyta</taxon>
        <taxon>Magnoliopsida</taxon>
        <taxon>eudicotyledons</taxon>
        <taxon>Gunneridae</taxon>
        <taxon>Pentapetalae</taxon>
        <taxon>rosids</taxon>
        <taxon>malvids</taxon>
        <taxon>Malvales</taxon>
        <taxon>Dipterocarpaceae</taxon>
        <taxon>Rubroshorea</taxon>
    </lineage>
</organism>
<gene>
    <name evidence="1" type="ORF">SLEP1_g22374</name>
</gene>
<accession>A0AAV5J8Z3</accession>
<name>A0AAV5J8Z3_9ROSI</name>
<evidence type="ECO:0000313" key="1">
    <source>
        <dbReference type="EMBL" id="GKV11089.1"/>
    </source>
</evidence>
<protein>
    <submittedName>
        <fullName evidence="1">Uncharacterized protein</fullName>
    </submittedName>
</protein>
<sequence length="144" mass="16680">MHIRMAQLVVMKSLGVGVYEKAVSYDLSRDTKQVIKPELTGLLGARLFDKAVMYKSTMVVEPVCFEFPEFKGNSRRDYWLDISLEILHAPRFIRKNNFRGIHQSEVLARAALGIFRYRAVREAFHFFSSQYKTNLTFNLAESLP</sequence>
<dbReference type="AlphaFoldDB" id="A0AAV5J8Z3"/>
<reference evidence="1 2" key="1">
    <citation type="journal article" date="2021" name="Commun. Biol.">
        <title>The genome of Shorea leprosula (Dipterocarpaceae) highlights the ecological relevance of drought in aseasonal tropical rainforests.</title>
        <authorList>
            <person name="Ng K.K.S."/>
            <person name="Kobayashi M.J."/>
            <person name="Fawcett J.A."/>
            <person name="Hatakeyama M."/>
            <person name="Paape T."/>
            <person name="Ng C.H."/>
            <person name="Ang C.C."/>
            <person name="Tnah L.H."/>
            <person name="Lee C.T."/>
            <person name="Nishiyama T."/>
            <person name="Sese J."/>
            <person name="O'Brien M.J."/>
            <person name="Copetti D."/>
            <person name="Mohd Noor M.I."/>
            <person name="Ong R.C."/>
            <person name="Putra M."/>
            <person name="Sireger I.Z."/>
            <person name="Indrioko S."/>
            <person name="Kosugi Y."/>
            <person name="Izuno A."/>
            <person name="Isagi Y."/>
            <person name="Lee S.L."/>
            <person name="Shimizu K.K."/>
        </authorList>
    </citation>
    <scope>NUCLEOTIDE SEQUENCE [LARGE SCALE GENOMIC DNA]</scope>
    <source>
        <strain evidence="1">214</strain>
    </source>
</reference>
<dbReference type="EMBL" id="BPVZ01000033">
    <property type="protein sequence ID" value="GKV11089.1"/>
    <property type="molecule type" value="Genomic_DNA"/>
</dbReference>
<dbReference type="PANTHER" id="PTHR31860">
    <property type="entry name" value="HEAT-INDUCIBLE TRANSCRIPTION REPRESSOR (DUF639)-RELATED"/>
    <property type="match status" value="1"/>
</dbReference>
<comment type="caution">
    <text evidence="1">The sequence shown here is derived from an EMBL/GenBank/DDBJ whole genome shotgun (WGS) entry which is preliminary data.</text>
</comment>
<keyword evidence="2" id="KW-1185">Reference proteome</keyword>
<proteinExistence type="predicted"/>
<evidence type="ECO:0000313" key="2">
    <source>
        <dbReference type="Proteomes" id="UP001054252"/>
    </source>
</evidence>
<dbReference type="Proteomes" id="UP001054252">
    <property type="component" value="Unassembled WGS sequence"/>
</dbReference>